<sequence length="121" mass="14503">MIRNLQSISSKVSIRPFSRASILYKISDIRLTLYSKPNCGLCEEAKEIIQEDILSQEKFKRYKVKLKIVNIDDLKNKKWWIKYCFDVPVLHIENESKKGQLERVFHKMDEKEILDKIEKMR</sequence>
<reference evidence="2 3" key="1">
    <citation type="journal article" date="2011" name="Proc. Natl. Acad. Sci. U.S.A.">
        <title>Evolutionary erosion of yeast sex chromosomes by mating-type switching accidents.</title>
        <authorList>
            <person name="Gordon J.L."/>
            <person name="Armisen D."/>
            <person name="Proux-Wera E."/>
            <person name="Oheigeartaigh S.S."/>
            <person name="Byrne K.P."/>
            <person name="Wolfe K.H."/>
        </authorList>
    </citation>
    <scope>NUCLEOTIDE SEQUENCE [LARGE SCALE GENOMIC DNA]</scope>
    <source>
        <strain evidence="3">ATCC 10597 / BCRC 20456 / CBS 421 / NBRC 0211 / NRRL Y-12639</strain>
    </source>
</reference>
<protein>
    <recommendedName>
        <fullName evidence="1">Glutaredoxin-like protein</fullName>
    </recommendedName>
</protein>
<dbReference type="PROSITE" id="PS51354">
    <property type="entry name" value="GLUTAREDOXIN_2"/>
    <property type="match status" value="1"/>
</dbReference>
<dbReference type="InterPro" id="IPR008554">
    <property type="entry name" value="Glutaredoxin-like"/>
</dbReference>
<dbReference type="PANTHER" id="PTHR33558:SF1">
    <property type="entry name" value="GLUTAREDOXIN-LIKE PROTEIN C5ORF63 HOMOLOG"/>
    <property type="match status" value="1"/>
</dbReference>
<dbReference type="OrthoDB" id="429967at2759"/>
<dbReference type="HOGENOM" id="CLU_125054_0_0_1"/>
<keyword evidence="1" id="KW-0249">Electron transport</keyword>
<evidence type="ECO:0000313" key="3">
    <source>
        <dbReference type="Proteomes" id="UP000000689"/>
    </source>
</evidence>
<dbReference type="STRING" id="1071378.G0W8E6"/>
<dbReference type="RefSeq" id="XP_003669300.1">
    <property type="nucleotide sequence ID" value="XM_003669252.1"/>
</dbReference>
<name>G0W8E6_NAUDC</name>
<evidence type="ECO:0000313" key="2">
    <source>
        <dbReference type="EMBL" id="CCD24057.1"/>
    </source>
</evidence>
<dbReference type="OMA" id="SDVWDKR"/>
<dbReference type="Gene3D" id="3.40.30.10">
    <property type="entry name" value="Glutaredoxin"/>
    <property type="match status" value="1"/>
</dbReference>
<dbReference type="InterPro" id="IPR036249">
    <property type="entry name" value="Thioredoxin-like_sf"/>
</dbReference>
<keyword evidence="3" id="KW-1185">Reference proteome</keyword>
<keyword evidence="1" id="KW-0813">Transport</keyword>
<dbReference type="InterPro" id="IPR052565">
    <property type="entry name" value="Glutaredoxin-like_YDR286C"/>
</dbReference>
<dbReference type="Pfam" id="PF05768">
    <property type="entry name" value="Glrx-like"/>
    <property type="match status" value="1"/>
</dbReference>
<dbReference type="KEGG" id="ndi:NDAI_0C03970"/>
<dbReference type="GeneID" id="11496490"/>
<comment type="similarity">
    <text evidence="1">Belongs to the glutaredoxin family.</text>
</comment>
<gene>
    <name evidence="2" type="primary">NDAI0C03970</name>
    <name evidence="2" type="ordered locus">NDAI_0C03970</name>
</gene>
<dbReference type="EMBL" id="HE580269">
    <property type="protein sequence ID" value="CCD24057.1"/>
    <property type="molecule type" value="Genomic_DNA"/>
</dbReference>
<dbReference type="SUPFAM" id="SSF52833">
    <property type="entry name" value="Thioredoxin-like"/>
    <property type="match status" value="1"/>
</dbReference>
<dbReference type="Proteomes" id="UP000000689">
    <property type="component" value="Chromosome 3"/>
</dbReference>
<evidence type="ECO:0000256" key="1">
    <source>
        <dbReference type="RuleBase" id="RU363082"/>
    </source>
</evidence>
<dbReference type="eggNOG" id="ENOG502SC8X">
    <property type="taxonomic scope" value="Eukaryota"/>
</dbReference>
<accession>G0W8E6</accession>
<organism evidence="2 3">
    <name type="scientific">Naumovozyma dairenensis (strain ATCC 10597 / BCRC 20456 / CBS 421 / NBRC 0211 / NRRL Y-12639)</name>
    <name type="common">Saccharomyces dairenensis</name>
    <dbReference type="NCBI Taxonomy" id="1071378"/>
    <lineage>
        <taxon>Eukaryota</taxon>
        <taxon>Fungi</taxon>
        <taxon>Dikarya</taxon>
        <taxon>Ascomycota</taxon>
        <taxon>Saccharomycotina</taxon>
        <taxon>Saccharomycetes</taxon>
        <taxon>Saccharomycetales</taxon>
        <taxon>Saccharomycetaceae</taxon>
        <taxon>Naumovozyma</taxon>
    </lineage>
</organism>
<dbReference type="PANTHER" id="PTHR33558">
    <property type="entry name" value="GLUTAREDOXIN-LIKE PROTEIN C5ORF63 HOMOLOG"/>
    <property type="match status" value="1"/>
</dbReference>
<proteinExistence type="inferred from homology"/>
<dbReference type="AlphaFoldDB" id="G0W8E6"/>